<proteinExistence type="predicted"/>
<dbReference type="Proteomes" id="UP000187406">
    <property type="component" value="Unassembled WGS sequence"/>
</dbReference>
<dbReference type="InterPro" id="IPR013105">
    <property type="entry name" value="TPR_2"/>
</dbReference>
<dbReference type="AlphaFoldDB" id="A0A1Q3D3H7"/>
<dbReference type="Gene3D" id="1.25.40.10">
    <property type="entry name" value="Tetratricopeptide repeat domain"/>
    <property type="match status" value="2"/>
</dbReference>
<dbReference type="EMBL" id="BDDD01004121">
    <property type="protein sequence ID" value="GAV86992.1"/>
    <property type="molecule type" value="Genomic_DNA"/>
</dbReference>
<sequence length="107" mass="12275">MDTHEKLEACERKKNDGNVLFKAGKFLRACKKYEKASYKVDFDHTFTDDEKSLANGFTLLCNLNNAASLFRRSQAYIETSELDKAQADIKRALILDPNNRYVPITHT</sequence>
<dbReference type="OrthoDB" id="1902587at2759"/>
<gene>
    <name evidence="5" type="ORF">CFOL_v3_30418</name>
</gene>
<dbReference type="PANTHER" id="PTHR46512:SF11">
    <property type="entry name" value="PEPTIDYLPROLYL ISOMERASE"/>
    <property type="match status" value="1"/>
</dbReference>
<dbReference type="SUPFAM" id="SSF48452">
    <property type="entry name" value="TPR-like"/>
    <property type="match status" value="1"/>
</dbReference>
<dbReference type="Pfam" id="PF07719">
    <property type="entry name" value="TPR_2"/>
    <property type="match status" value="1"/>
</dbReference>
<evidence type="ECO:0000256" key="2">
    <source>
        <dbReference type="ARBA" id="ARBA00022737"/>
    </source>
</evidence>
<dbReference type="PANTHER" id="PTHR46512">
    <property type="entry name" value="PEPTIDYLPROLYL ISOMERASE"/>
    <property type="match status" value="1"/>
</dbReference>
<keyword evidence="3 4" id="KW-0802">TPR repeat</keyword>
<comment type="caution">
    <text evidence="5">The sequence shown here is derived from an EMBL/GenBank/DDBJ whole genome shotgun (WGS) entry which is preliminary data.</text>
</comment>
<name>A0A1Q3D3H7_CEPFO</name>
<keyword evidence="1" id="KW-0597">Phosphoprotein</keyword>
<dbReference type="InParanoid" id="A0A1Q3D3H7"/>
<accession>A0A1Q3D3H7</accession>
<dbReference type="FunCoup" id="A0A1Q3D3H7">
    <property type="interactions" value="1382"/>
</dbReference>
<evidence type="ECO:0000256" key="1">
    <source>
        <dbReference type="ARBA" id="ARBA00022553"/>
    </source>
</evidence>
<dbReference type="InterPro" id="IPR011990">
    <property type="entry name" value="TPR-like_helical_dom_sf"/>
</dbReference>
<dbReference type="InterPro" id="IPR019734">
    <property type="entry name" value="TPR_rpt"/>
</dbReference>
<evidence type="ECO:0000256" key="4">
    <source>
        <dbReference type="PROSITE-ProRule" id="PRU00339"/>
    </source>
</evidence>
<reference evidence="6" key="1">
    <citation type="submission" date="2016-04" db="EMBL/GenBank/DDBJ databases">
        <title>Cephalotus genome sequencing.</title>
        <authorList>
            <person name="Fukushima K."/>
            <person name="Hasebe M."/>
            <person name="Fang X."/>
        </authorList>
    </citation>
    <scope>NUCLEOTIDE SEQUENCE [LARGE SCALE GENOMIC DNA]</scope>
    <source>
        <strain evidence="6">cv. St1</strain>
    </source>
</reference>
<evidence type="ECO:0000313" key="6">
    <source>
        <dbReference type="Proteomes" id="UP000187406"/>
    </source>
</evidence>
<organism evidence="5 6">
    <name type="scientific">Cephalotus follicularis</name>
    <name type="common">Albany pitcher plant</name>
    <dbReference type="NCBI Taxonomy" id="3775"/>
    <lineage>
        <taxon>Eukaryota</taxon>
        <taxon>Viridiplantae</taxon>
        <taxon>Streptophyta</taxon>
        <taxon>Embryophyta</taxon>
        <taxon>Tracheophyta</taxon>
        <taxon>Spermatophyta</taxon>
        <taxon>Magnoliopsida</taxon>
        <taxon>eudicotyledons</taxon>
        <taxon>Gunneridae</taxon>
        <taxon>Pentapetalae</taxon>
        <taxon>rosids</taxon>
        <taxon>fabids</taxon>
        <taxon>Oxalidales</taxon>
        <taxon>Cephalotaceae</taxon>
        <taxon>Cephalotus</taxon>
    </lineage>
</organism>
<dbReference type="PROSITE" id="PS50005">
    <property type="entry name" value="TPR"/>
    <property type="match status" value="1"/>
</dbReference>
<evidence type="ECO:0000313" key="5">
    <source>
        <dbReference type="EMBL" id="GAV86992.1"/>
    </source>
</evidence>
<keyword evidence="6" id="KW-1185">Reference proteome</keyword>
<dbReference type="STRING" id="3775.A0A1Q3D3H7"/>
<keyword evidence="2" id="KW-0677">Repeat</keyword>
<protein>
    <submittedName>
        <fullName evidence="5">TPR_11 domain-containing protein</fullName>
    </submittedName>
</protein>
<dbReference type="SMART" id="SM00028">
    <property type="entry name" value="TPR"/>
    <property type="match status" value="2"/>
</dbReference>
<feature type="repeat" description="TPR" evidence="4">
    <location>
        <begin position="66"/>
        <end position="99"/>
    </location>
</feature>
<dbReference type="InterPro" id="IPR050754">
    <property type="entry name" value="FKBP4/5/8-like"/>
</dbReference>
<evidence type="ECO:0000256" key="3">
    <source>
        <dbReference type="ARBA" id="ARBA00022803"/>
    </source>
</evidence>